<dbReference type="VEuPathDB" id="FungiDB:PHYBLDRAFT_144728"/>
<proteinExistence type="predicted"/>
<keyword evidence="3" id="KW-1185">Reference proteome</keyword>
<dbReference type="RefSeq" id="XP_018292320.1">
    <property type="nucleotide sequence ID" value="XM_018431275.1"/>
</dbReference>
<dbReference type="InParanoid" id="A0A163DYY5"/>
<evidence type="ECO:0000313" key="3">
    <source>
        <dbReference type="Proteomes" id="UP000077315"/>
    </source>
</evidence>
<name>A0A163DYY5_PHYB8</name>
<dbReference type="AlphaFoldDB" id="A0A163DYY5"/>
<protein>
    <submittedName>
        <fullName evidence="2">Uncharacterized protein</fullName>
    </submittedName>
</protein>
<gene>
    <name evidence="2" type="ORF">PHYBLDRAFT_144728</name>
</gene>
<dbReference type="Proteomes" id="UP000077315">
    <property type="component" value="Unassembled WGS sequence"/>
</dbReference>
<reference evidence="3" key="1">
    <citation type="submission" date="2015-06" db="EMBL/GenBank/DDBJ databases">
        <title>Expansion of signal transduction pathways in fungi by whole-genome duplication.</title>
        <authorList>
            <consortium name="DOE Joint Genome Institute"/>
            <person name="Corrochano L.M."/>
            <person name="Kuo A."/>
            <person name="Marcet-Houben M."/>
            <person name="Polaino S."/>
            <person name="Salamov A."/>
            <person name="Villalobos J.M."/>
            <person name="Alvarez M.I."/>
            <person name="Avalos J."/>
            <person name="Benito E.P."/>
            <person name="Benoit I."/>
            <person name="Burger G."/>
            <person name="Camino L.P."/>
            <person name="Canovas D."/>
            <person name="Cerda-Olmedo E."/>
            <person name="Cheng J.-F."/>
            <person name="Dominguez A."/>
            <person name="Elias M."/>
            <person name="Eslava A.P."/>
            <person name="Glaser F."/>
            <person name="Grimwood J."/>
            <person name="Gutierrez G."/>
            <person name="Heitman J."/>
            <person name="Henrissat B."/>
            <person name="Iturriaga E.A."/>
            <person name="Lang B.F."/>
            <person name="Lavin J.L."/>
            <person name="Lee S."/>
            <person name="Li W."/>
            <person name="Lindquist E."/>
            <person name="Lopez-Garcia S."/>
            <person name="Luque E.M."/>
            <person name="Marcos A.T."/>
            <person name="Martin J."/>
            <person name="McCluskey K."/>
            <person name="Medina H.R."/>
            <person name="Miralles-Duran A."/>
            <person name="Miyazaki A."/>
            <person name="Munoz-Torres E."/>
            <person name="Oguiza J.A."/>
            <person name="Ohm R."/>
            <person name="Olmedo M."/>
            <person name="Orejas M."/>
            <person name="Ortiz-Castellanos L."/>
            <person name="Pisabarro A.G."/>
            <person name="Rodriguez-Romero J."/>
            <person name="Ruiz-Herrera J."/>
            <person name="Ruiz-Vazquez R."/>
            <person name="Sanz C."/>
            <person name="Schackwitz W."/>
            <person name="Schmutz J."/>
            <person name="Shahriari M."/>
            <person name="Shelest E."/>
            <person name="Silva-Franco F."/>
            <person name="Soanes D."/>
            <person name="Syed K."/>
            <person name="Tagua V.G."/>
            <person name="Talbot N.J."/>
            <person name="Thon M."/>
            <person name="De vries R.P."/>
            <person name="Wiebenga A."/>
            <person name="Yadav J.S."/>
            <person name="Braun E.L."/>
            <person name="Baker S."/>
            <person name="Garre V."/>
            <person name="Horwitz B."/>
            <person name="Torres-Martinez S."/>
            <person name="Idnurm A."/>
            <person name="Herrera-Estrella A."/>
            <person name="Gabaldon T."/>
            <person name="Grigoriev I.V."/>
        </authorList>
    </citation>
    <scope>NUCLEOTIDE SEQUENCE [LARGE SCALE GENOMIC DNA]</scope>
    <source>
        <strain evidence="3">NRRL 1555(-)</strain>
    </source>
</reference>
<accession>A0A163DYY5</accession>
<evidence type="ECO:0000313" key="2">
    <source>
        <dbReference type="EMBL" id="OAD74280.1"/>
    </source>
</evidence>
<dbReference type="EMBL" id="KV440979">
    <property type="protein sequence ID" value="OAD74280.1"/>
    <property type="molecule type" value="Genomic_DNA"/>
</dbReference>
<dbReference type="GeneID" id="28992181"/>
<organism evidence="2 3">
    <name type="scientific">Phycomyces blakesleeanus (strain ATCC 8743b / DSM 1359 / FGSC 10004 / NBRC 33097 / NRRL 1555)</name>
    <dbReference type="NCBI Taxonomy" id="763407"/>
    <lineage>
        <taxon>Eukaryota</taxon>
        <taxon>Fungi</taxon>
        <taxon>Fungi incertae sedis</taxon>
        <taxon>Mucoromycota</taxon>
        <taxon>Mucoromycotina</taxon>
        <taxon>Mucoromycetes</taxon>
        <taxon>Mucorales</taxon>
        <taxon>Phycomycetaceae</taxon>
        <taxon>Phycomyces</taxon>
    </lineage>
</organism>
<feature type="region of interest" description="Disordered" evidence="1">
    <location>
        <begin position="1"/>
        <end position="37"/>
    </location>
</feature>
<sequence length="111" mass="12894">MNPGSKLKVMMGEPELSGKLGKGPRKKIQSREPNGNVNQNQYVNTLFQKFHALVPKFITETEQALHIPRRQSQSPDLNYIRHLWWAFERQMSDEKTSTNNIGDLEVVMRQE</sequence>
<evidence type="ECO:0000256" key="1">
    <source>
        <dbReference type="SAM" id="MobiDB-lite"/>
    </source>
</evidence>